<dbReference type="EMBL" id="LAZR01019373">
    <property type="protein sequence ID" value="KKL92788.1"/>
    <property type="molecule type" value="Genomic_DNA"/>
</dbReference>
<proteinExistence type="predicted"/>
<name>A0A0F9G2C2_9ZZZZ</name>
<keyword evidence="1" id="KW-1133">Transmembrane helix</keyword>
<evidence type="ECO:0000313" key="2">
    <source>
        <dbReference type="EMBL" id="KKL92788.1"/>
    </source>
</evidence>
<feature type="transmembrane region" description="Helical" evidence="1">
    <location>
        <begin position="77"/>
        <end position="101"/>
    </location>
</feature>
<evidence type="ECO:0000256" key="1">
    <source>
        <dbReference type="SAM" id="Phobius"/>
    </source>
</evidence>
<comment type="caution">
    <text evidence="2">The sequence shown here is derived from an EMBL/GenBank/DDBJ whole genome shotgun (WGS) entry which is preliminary data.</text>
</comment>
<accession>A0A0F9G2C2</accession>
<gene>
    <name evidence="2" type="ORF">LCGC14_1881120</name>
</gene>
<keyword evidence="1" id="KW-0472">Membrane</keyword>
<organism evidence="2">
    <name type="scientific">marine sediment metagenome</name>
    <dbReference type="NCBI Taxonomy" id="412755"/>
    <lineage>
        <taxon>unclassified sequences</taxon>
        <taxon>metagenomes</taxon>
        <taxon>ecological metagenomes</taxon>
    </lineage>
</organism>
<dbReference type="AlphaFoldDB" id="A0A0F9G2C2"/>
<sequence>MITREEFQKRREAADKRLREAILDNLEKLIVKDVDNRGRLLKSYLMKNLFDRGELGVKNINLLPEETGESFDIKKDLVLALLTPLATIVLLGFIFATLFLLEKQQAIKNDNINKEICSDCPLARRKTVLEVEGRYGFEIWSKEAGCCSSCKKYMGHFSDVNNGSPIEYMECKQVLERLKKKYKYDDKLYGFFDSLKKECKLPREKRSL</sequence>
<protein>
    <submittedName>
        <fullName evidence="2">Uncharacterized protein</fullName>
    </submittedName>
</protein>
<reference evidence="2" key="1">
    <citation type="journal article" date="2015" name="Nature">
        <title>Complex archaea that bridge the gap between prokaryotes and eukaryotes.</title>
        <authorList>
            <person name="Spang A."/>
            <person name="Saw J.H."/>
            <person name="Jorgensen S.L."/>
            <person name="Zaremba-Niedzwiedzka K."/>
            <person name="Martijn J."/>
            <person name="Lind A.E."/>
            <person name="van Eijk R."/>
            <person name="Schleper C."/>
            <person name="Guy L."/>
            <person name="Ettema T.J."/>
        </authorList>
    </citation>
    <scope>NUCLEOTIDE SEQUENCE</scope>
</reference>
<feature type="non-terminal residue" evidence="2">
    <location>
        <position position="208"/>
    </location>
</feature>
<keyword evidence="1" id="KW-0812">Transmembrane</keyword>